<organism evidence="2 3">
    <name type="scientific">Candidatus Limousia pullorum</name>
    <dbReference type="NCBI Taxonomy" id="2840860"/>
    <lineage>
        <taxon>Bacteria</taxon>
        <taxon>Bacillati</taxon>
        <taxon>Bacillota</taxon>
        <taxon>Clostridia</taxon>
        <taxon>Eubacteriales</taxon>
        <taxon>Oscillospiraceae</taxon>
        <taxon>Oscillospiraceae incertae sedis</taxon>
        <taxon>Candidatus Limousia</taxon>
    </lineage>
</organism>
<reference evidence="2" key="1">
    <citation type="submission" date="2020-10" db="EMBL/GenBank/DDBJ databases">
        <authorList>
            <person name="Gilroy R."/>
        </authorList>
    </citation>
    <scope>NUCLEOTIDE SEQUENCE</scope>
    <source>
        <strain evidence="2">ChiGjej1B1-1684</strain>
    </source>
</reference>
<name>A0A9D1LZC3_9FIRM</name>
<dbReference type="Proteomes" id="UP000824118">
    <property type="component" value="Unassembled WGS sequence"/>
</dbReference>
<keyword evidence="1" id="KW-0472">Membrane</keyword>
<comment type="caution">
    <text evidence="2">The sequence shown here is derived from an EMBL/GenBank/DDBJ whole genome shotgun (WGS) entry which is preliminary data.</text>
</comment>
<dbReference type="AlphaFoldDB" id="A0A9D1LZC3"/>
<proteinExistence type="predicted"/>
<evidence type="ECO:0000313" key="2">
    <source>
        <dbReference type="EMBL" id="HIU50681.1"/>
    </source>
</evidence>
<reference evidence="2" key="2">
    <citation type="journal article" date="2021" name="PeerJ">
        <title>Extensive microbial diversity within the chicken gut microbiome revealed by metagenomics and culture.</title>
        <authorList>
            <person name="Gilroy R."/>
            <person name="Ravi A."/>
            <person name="Getino M."/>
            <person name="Pursley I."/>
            <person name="Horton D.L."/>
            <person name="Alikhan N.F."/>
            <person name="Baker D."/>
            <person name="Gharbi K."/>
            <person name="Hall N."/>
            <person name="Watson M."/>
            <person name="Adriaenssens E.M."/>
            <person name="Foster-Nyarko E."/>
            <person name="Jarju S."/>
            <person name="Secka A."/>
            <person name="Antonio M."/>
            <person name="Oren A."/>
            <person name="Chaudhuri R.R."/>
            <person name="La Ragione R."/>
            <person name="Hildebrand F."/>
            <person name="Pallen M.J."/>
        </authorList>
    </citation>
    <scope>NUCLEOTIDE SEQUENCE</scope>
    <source>
        <strain evidence="2">ChiGjej1B1-1684</strain>
    </source>
</reference>
<evidence type="ECO:0000256" key="1">
    <source>
        <dbReference type="SAM" id="Phobius"/>
    </source>
</evidence>
<evidence type="ECO:0000313" key="3">
    <source>
        <dbReference type="Proteomes" id="UP000824118"/>
    </source>
</evidence>
<feature type="non-terminal residue" evidence="2">
    <location>
        <position position="156"/>
    </location>
</feature>
<accession>A0A9D1LZC3</accession>
<keyword evidence="1" id="KW-1133">Transmembrane helix</keyword>
<dbReference type="EMBL" id="DVNG01000101">
    <property type="protein sequence ID" value="HIU50681.1"/>
    <property type="molecule type" value="Genomic_DNA"/>
</dbReference>
<feature type="transmembrane region" description="Helical" evidence="1">
    <location>
        <begin position="9"/>
        <end position="29"/>
    </location>
</feature>
<gene>
    <name evidence="2" type="ORF">IAD22_06690</name>
</gene>
<keyword evidence="1" id="KW-0812">Transmembrane</keyword>
<protein>
    <submittedName>
        <fullName evidence="2">Uncharacterized protein</fullName>
    </submittedName>
</protein>
<sequence length="156" mass="17836">MEKKPKKKYVIFGVAVVMIAAVIFVVWSVTSNSTLKKECPALEKGKIVTVHFFESVPGVVIYTDKIELPQEELRSLLISDVNLKRAEKVKSMPNLGFELHVYENEETYEIIISIDGKVMVAPFDNMQDGRTYWKDPEGKLFDEIYNLYLENGGEKI</sequence>